<evidence type="ECO:0000256" key="7">
    <source>
        <dbReference type="SAM" id="SignalP"/>
    </source>
</evidence>
<evidence type="ECO:0000256" key="2">
    <source>
        <dbReference type="ARBA" id="ARBA00022475"/>
    </source>
</evidence>
<gene>
    <name evidence="8" type="ORF">SIN8267_03156</name>
</gene>
<keyword evidence="3 6" id="KW-0812">Transmembrane</keyword>
<keyword evidence="4 6" id="KW-1133">Transmembrane helix</keyword>
<feature type="transmembrane region" description="Helical" evidence="6">
    <location>
        <begin position="43"/>
        <end position="71"/>
    </location>
</feature>
<dbReference type="RefSeq" id="WP_237445700.1">
    <property type="nucleotide sequence ID" value="NZ_CAKLPX010000004.1"/>
</dbReference>
<dbReference type="EMBL" id="CAKLPX010000004">
    <property type="protein sequence ID" value="CAH0993017.1"/>
    <property type="molecule type" value="Genomic_DNA"/>
</dbReference>
<feature type="transmembrane region" description="Helical" evidence="6">
    <location>
        <begin position="78"/>
        <end position="95"/>
    </location>
</feature>
<comment type="caution">
    <text evidence="8">The sequence shown here is derived from an EMBL/GenBank/DDBJ whole genome shotgun (WGS) entry which is preliminary data.</text>
</comment>
<evidence type="ECO:0000313" key="9">
    <source>
        <dbReference type="Proteomes" id="UP000838100"/>
    </source>
</evidence>
<feature type="transmembrane region" description="Helical" evidence="6">
    <location>
        <begin position="115"/>
        <end position="136"/>
    </location>
</feature>
<organism evidence="8 9">
    <name type="scientific">Sinobacterium norvegicum</name>
    <dbReference type="NCBI Taxonomy" id="1641715"/>
    <lineage>
        <taxon>Bacteria</taxon>
        <taxon>Pseudomonadati</taxon>
        <taxon>Pseudomonadota</taxon>
        <taxon>Gammaproteobacteria</taxon>
        <taxon>Cellvibrionales</taxon>
        <taxon>Spongiibacteraceae</taxon>
        <taxon>Sinobacterium</taxon>
    </lineage>
</organism>
<sequence length="206" mass="22059">MLDLTTITTLLAAASFSFAASVSPGINTLMLANCGANHGFSRTIPMLLGCNIGLCLMLILVAFGAGQLFVLFPWLDRALLYFCTAYLLYLCIQLLKTSKPQTEEGTSTSPIGFLQATSIQVINPGIWMLAVAAMGFTTQIDSGSTMAAIIICAVITAVNLPAIAIWAVSGSAIKKWLHCPLKLKTFNTVLSLLTFATIPMLWLNIH</sequence>
<feature type="chain" id="PRO_5045901431" evidence="7">
    <location>
        <begin position="20"/>
        <end position="206"/>
    </location>
</feature>
<evidence type="ECO:0000313" key="8">
    <source>
        <dbReference type="EMBL" id="CAH0993017.1"/>
    </source>
</evidence>
<evidence type="ECO:0000256" key="3">
    <source>
        <dbReference type="ARBA" id="ARBA00022692"/>
    </source>
</evidence>
<dbReference type="Pfam" id="PF01810">
    <property type="entry name" value="LysE"/>
    <property type="match status" value="1"/>
</dbReference>
<evidence type="ECO:0000256" key="6">
    <source>
        <dbReference type="SAM" id="Phobius"/>
    </source>
</evidence>
<proteinExistence type="predicted"/>
<feature type="transmembrane region" description="Helical" evidence="6">
    <location>
        <begin position="188"/>
        <end position="205"/>
    </location>
</feature>
<evidence type="ECO:0000256" key="1">
    <source>
        <dbReference type="ARBA" id="ARBA00004651"/>
    </source>
</evidence>
<dbReference type="PANTHER" id="PTHR30086">
    <property type="entry name" value="ARGININE EXPORTER PROTEIN ARGO"/>
    <property type="match status" value="1"/>
</dbReference>
<comment type="subcellular location">
    <subcellularLocation>
        <location evidence="1">Cell membrane</location>
        <topology evidence="1">Multi-pass membrane protein</topology>
    </subcellularLocation>
</comment>
<protein>
    <submittedName>
        <fullName evidence="8">Uncharacterized protein</fullName>
    </submittedName>
</protein>
<feature type="signal peptide" evidence="7">
    <location>
        <begin position="1"/>
        <end position="19"/>
    </location>
</feature>
<keyword evidence="7" id="KW-0732">Signal</keyword>
<accession>A0ABN8EL01</accession>
<keyword evidence="9" id="KW-1185">Reference proteome</keyword>
<evidence type="ECO:0000256" key="4">
    <source>
        <dbReference type="ARBA" id="ARBA00022989"/>
    </source>
</evidence>
<evidence type="ECO:0000256" key="5">
    <source>
        <dbReference type="ARBA" id="ARBA00023136"/>
    </source>
</evidence>
<feature type="transmembrane region" description="Helical" evidence="6">
    <location>
        <begin position="148"/>
        <end position="168"/>
    </location>
</feature>
<keyword evidence="5 6" id="KW-0472">Membrane</keyword>
<keyword evidence="2" id="KW-1003">Cell membrane</keyword>
<dbReference type="InterPro" id="IPR001123">
    <property type="entry name" value="LeuE-type"/>
</dbReference>
<reference evidence="8" key="1">
    <citation type="submission" date="2021-12" db="EMBL/GenBank/DDBJ databases">
        <authorList>
            <person name="Rodrigo-Torres L."/>
            <person name="Arahal R. D."/>
            <person name="Lucena T."/>
        </authorList>
    </citation>
    <scope>NUCLEOTIDE SEQUENCE</scope>
    <source>
        <strain evidence="8">CECT 8267</strain>
    </source>
</reference>
<dbReference type="PANTHER" id="PTHR30086:SF20">
    <property type="entry name" value="ARGININE EXPORTER PROTEIN ARGO-RELATED"/>
    <property type="match status" value="1"/>
</dbReference>
<name>A0ABN8EL01_9GAMM</name>
<dbReference type="Proteomes" id="UP000838100">
    <property type="component" value="Unassembled WGS sequence"/>
</dbReference>